<dbReference type="Pfam" id="PF05954">
    <property type="entry name" value="Phage_GPD"/>
    <property type="match status" value="1"/>
</dbReference>
<dbReference type="PANTHER" id="PTHR32305:SF15">
    <property type="entry name" value="PROTEIN RHSA-RELATED"/>
    <property type="match status" value="1"/>
</dbReference>
<dbReference type="RefSeq" id="WP_005864106.1">
    <property type="nucleotide sequence ID" value="NZ_AAYA01000028.1"/>
</dbReference>
<name>A3KB07_SAGS3</name>
<evidence type="ECO:0000313" key="7">
    <source>
        <dbReference type="Proteomes" id="UP000005713"/>
    </source>
</evidence>
<dbReference type="SUPFAM" id="SSF69279">
    <property type="entry name" value="Phage tail proteins"/>
    <property type="match status" value="2"/>
</dbReference>
<dbReference type="NCBIfam" id="TIGR01646">
    <property type="entry name" value="vgr_GE"/>
    <property type="match status" value="1"/>
</dbReference>
<dbReference type="AlphaFoldDB" id="A3KB07"/>
<reference evidence="6 7" key="1">
    <citation type="submission" date="2006-06" db="EMBL/GenBank/DDBJ databases">
        <authorList>
            <person name="Moran M.A."/>
            <person name="Ferriera S."/>
            <person name="Johnson J."/>
            <person name="Kravitz S."/>
            <person name="Beeson K."/>
            <person name="Sutton G."/>
            <person name="Rogers Y.-H."/>
            <person name="Friedman R."/>
            <person name="Frazier M."/>
            <person name="Venter J.C."/>
        </authorList>
    </citation>
    <scope>NUCLEOTIDE SEQUENCE [LARGE SCALE GENOMIC DNA]</scope>
    <source>
        <strain evidence="6 7">E-37</strain>
    </source>
</reference>
<dbReference type="Pfam" id="PF04717">
    <property type="entry name" value="Phage_base_V"/>
    <property type="match status" value="1"/>
</dbReference>
<dbReference type="PANTHER" id="PTHR32305">
    <property type="match status" value="1"/>
</dbReference>
<dbReference type="InterPro" id="IPR050708">
    <property type="entry name" value="T6SS_VgrG/RHS"/>
</dbReference>
<dbReference type="InterPro" id="IPR017847">
    <property type="entry name" value="T6SS_RhsGE_Vgr_subset"/>
</dbReference>
<evidence type="ECO:0000256" key="2">
    <source>
        <dbReference type="ARBA" id="ARBA00005558"/>
    </source>
</evidence>
<evidence type="ECO:0000313" key="6">
    <source>
        <dbReference type="EMBL" id="EBA05633.1"/>
    </source>
</evidence>
<keyword evidence="3" id="KW-0964">Secreted</keyword>
<dbReference type="EMBL" id="AAYA01000028">
    <property type="protein sequence ID" value="EBA05633.1"/>
    <property type="molecule type" value="Genomic_DNA"/>
</dbReference>
<dbReference type="InterPro" id="IPR037026">
    <property type="entry name" value="Vgr_OB-fold_dom_sf"/>
</dbReference>
<dbReference type="NCBIfam" id="TIGR03361">
    <property type="entry name" value="VI_Rhs_Vgr"/>
    <property type="match status" value="1"/>
</dbReference>
<keyword evidence="7" id="KW-1185">Reference proteome</keyword>
<gene>
    <name evidence="6" type="ORF">SSE37_03385</name>
</gene>
<dbReference type="InterPro" id="IPR006531">
    <property type="entry name" value="Gp5/Vgr_OB"/>
</dbReference>
<comment type="subcellular location">
    <subcellularLocation>
        <location evidence="1">Secreted</location>
    </subcellularLocation>
</comment>
<dbReference type="eggNOG" id="COG3501">
    <property type="taxonomic scope" value="Bacteria"/>
</dbReference>
<dbReference type="Gene3D" id="3.55.50.10">
    <property type="entry name" value="Baseplate protein-like domains"/>
    <property type="match status" value="1"/>
</dbReference>
<feature type="domain" description="Gp5/Type VI secretion system Vgr protein OB-fold" evidence="4">
    <location>
        <begin position="378"/>
        <end position="443"/>
    </location>
</feature>
<dbReference type="GO" id="GO:0005576">
    <property type="term" value="C:extracellular region"/>
    <property type="evidence" value="ECO:0007669"/>
    <property type="project" value="UniProtKB-SubCell"/>
</dbReference>
<comment type="similarity">
    <text evidence="2">Belongs to the VgrG protein family.</text>
</comment>
<dbReference type="SUPFAM" id="SSF69349">
    <property type="entry name" value="Phage fibre proteins"/>
    <property type="match status" value="1"/>
</dbReference>
<evidence type="ECO:0000259" key="4">
    <source>
        <dbReference type="Pfam" id="PF04717"/>
    </source>
</evidence>
<dbReference type="Gene3D" id="2.30.110.50">
    <property type="match status" value="1"/>
</dbReference>
<organism evidence="6 7">
    <name type="scientific">Sagittula stellata (strain ATCC 700073 / DSM 11524 / E-37)</name>
    <dbReference type="NCBI Taxonomy" id="388399"/>
    <lineage>
        <taxon>Bacteria</taxon>
        <taxon>Pseudomonadati</taxon>
        <taxon>Pseudomonadota</taxon>
        <taxon>Alphaproteobacteria</taxon>
        <taxon>Rhodobacterales</taxon>
        <taxon>Roseobacteraceae</taxon>
        <taxon>Sagittula</taxon>
    </lineage>
</organism>
<dbReference type="SUPFAM" id="SSF69255">
    <property type="entry name" value="gp5 N-terminal domain-like"/>
    <property type="match status" value="1"/>
</dbReference>
<dbReference type="Gene3D" id="4.10.220.110">
    <property type="match status" value="1"/>
</dbReference>
<evidence type="ECO:0000256" key="1">
    <source>
        <dbReference type="ARBA" id="ARBA00004613"/>
    </source>
</evidence>
<comment type="caution">
    <text evidence="6">The sequence shown here is derived from an EMBL/GenBank/DDBJ whole genome shotgun (WGS) entry which is preliminary data.</text>
</comment>
<dbReference type="InterPro" id="IPR006533">
    <property type="entry name" value="T6SS_Vgr_RhsGE"/>
</dbReference>
<accession>A3KB07</accession>
<feature type="domain" description="Gp5/Type VI secretion system Vgr C-terminal trimerisation" evidence="5">
    <location>
        <begin position="460"/>
        <end position="532"/>
    </location>
</feature>
<evidence type="ECO:0000256" key="3">
    <source>
        <dbReference type="ARBA" id="ARBA00022525"/>
    </source>
</evidence>
<evidence type="ECO:0000259" key="5">
    <source>
        <dbReference type="Pfam" id="PF22178"/>
    </source>
</evidence>
<protein>
    <submittedName>
        <fullName evidence="6">VgrG protein</fullName>
    </submittedName>
</protein>
<dbReference type="Pfam" id="PF22178">
    <property type="entry name" value="Gp5_trimer_C"/>
    <property type="match status" value="1"/>
</dbReference>
<proteinExistence type="inferred from homology"/>
<dbReference type="Proteomes" id="UP000005713">
    <property type="component" value="Unassembled WGS sequence"/>
</dbReference>
<dbReference type="InterPro" id="IPR054030">
    <property type="entry name" value="Gp5_Vgr_C"/>
</dbReference>
<sequence length="770" mass="83410">MGKLSTVLGKDVLVLQRFEGLDRMNGLFEYHVACLSEDENVDFDSLMGTNATVSIKARDGSDKYFNGLVTEARWLGAGENGIRYELTLKPWFWLATLRRNQRIFHEKTVIEILQELLAPYGSGGNLTVQTQGTYPTLEYTVQFNESDFDFAVRMMERHGISYFFKMSDGAHEMVLTDSVESHEVLGAFPVKPYVGHHQEDTEHLWEWRPERRMTTGAIRMTDYNFKTPTTVMEKDQTGSASYAHGQIESFDWPGDYLDPGRGTEMVSLGLDRAQGHDKRYEAMGDIVGLFSGLKISIAGDSSEVPGKGDEFLCLVAHHSYTSDNYGSGGTSGDGFAFTARFVMMPSNAPLIPEKKSRRADVRGPMTAVVVGAEGEEIDCDEYGRILVRFPWDLSDARSMRCRVSQNWGGGSWGGMIIPRIGMEVVVEFLDGDPDKPLVTGCVYNGKNMVAYPLPAHKTKSVFRTDSHKATGFNEMVFEDEPGQENIAFKAQQDWSRLVLNDSISRVKRHDIESVGMNKMVEVGNNLKMEAGGSVNISSGGTGPDIKSLLGGLGGLMGKSKSLVKKGASEGGGSSGGDLGKFAGTLGAKDLGFISGTGGAGRSGMHSADEEGKDANHKLREDGTKYGESGYSLFESPGVVNTFASNFRSDTTGVASVESVGLTKILNVGGAVKENVGKKMTTDVGEDIEMTSGKTILNKTMKHTLIATQKFTIAAPGATIEMDASGITIKAFTMKVQCPSVDFNMGAPSQATVLQAPQAFCEECQGTAGGD</sequence>
<dbReference type="Gene3D" id="2.40.50.230">
    <property type="entry name" value="Gp5 N-terminal domain"/>
    <property type="match status" value="1"/>
</dbReference>